<dbReference type="InterPro" id="IPR013785">
    <property type="entry name" value="Aldolase_TIM"/>
</dbReference>
<dbReference type="PROSITE" id="PS51918">
    <property type="entry name" value="RADICAL_SAM"/>
    <property type="match status" value="1"/>
</dbReference>
<dbReference type="Gene3D" id="3.20.20.70">
    <property type="entry name" value="Aldolase class I"/>
    <property type="match status" value="1"/>
</dbReference>
<dbReference type="InterPro" id="IPR023885">
    <property type="entry name" value="4Fe4S-binding_SPASM_dom"/>
</dbReference>
<dbReference type="InterPro" id="IPR007197">
    <property type="entry name" value="rSAM"/>
</dbReference>
<proteinExistence type="predicted"/>
<evidence type="ECO:0000256" key="2">
    <source>
        <dbReference type="ARBA" id="ARBA00022723"/>
    </source>
</evidence>
<evidence type="ECO:0000259" key="5">
    <source>
        <dbReference type="PROSITE" id="PS51918"/>
    </source>
</evidence>
<evidence type="ECO:0000256" key="1">
    <source>
        <dbReference type="ARBA" id="ARBA00022691"/>
    </source>
</evidence>
<dbReference type="PANTHER" id="PTHR11228:SF7">
    <property type="entry name" value="PQQA PEPTIDE CYCLASE"/>
    <property type="match status" value="1"/>
</dbReference>
<dbReference type="Proteomes" id="UP000178606">
    <property type="component" value="Unassembled WGS sequence"/>
</dbReference>
<keyword evidence="1" id="KW-0949">S-adenosyl-L-methionine</keyword>
<evidence type="ECO:0000313" key="7">
    <source>
        <dbReference type="Proteomes" id="UP000178606"/>
    </source>
</evidence>
<dbReference type="EMBL" id="MFKF01000023">
    <property type="protein sequence ID" value="OGG56874.1"/>
    <property type="molecule type" value="Genomic_DNA"/>
</dbReference>
<reference evidence="6 7" key="1">
    <citation type="journal article" date="2016" name="Nat. Commun.">
        <title>Thousands of microbial genomes shed light on interconnected biogeochemical processes in an aquifer system.</title>
        <authorList>
            <person name="Anantharaman K."/>
            <person name="Brown C.T."/>
            <person name="Hug L.A."/>
            <person name="Sharon I."/>
            <person name="Castelle C.J."/>
            <person name="Probst A.J."/>
            <person name="Thomas B.C."/>
            <person name="Singh A."/>
            <person name="Wilkins M.J."/>
            <person name="Karaoz U."/>
            <person name="Brodie E.L."/>
            <person name="Williams K.H."/>
            <person name="Hubbard S.S."/>
            <person name="Banfield J.F."/>
        </authorList>
    </citation>
    <scope>NUCLEOTIDE SEQUENCE [LARGE SCALE GENOMIC DNA]</scope>
    <source>
        <strain evidence="7">RIFCSPLOWO2_12_FULL_64_10</strain>
    </source>
</reference>
<dbReference type="SFLD" id="SFLDG01386">
    <property type="entry name" value="main_SPASM_domain-containing"/>
    <property type="match status" value="1"/>
</dbReference>
<keyword evidence="2" id="KW-0479">Metal-binding</keyword>
<dbReference type="SFLD" id="SFLDS00029">
    <property type="entry name" value="Radical_SAM"/>
    <property type="match status" value="1"/>
</dbReference>
<evidence type="ECO:0000256" key="3">
    <source>
        <dbReference type="ARBA" id="ARBA00023004"/>
    </source>
</evidence>
<dbReference type="NCBIfam" id="TIGR04085">
    <property type="entry name" value="rSAM_more_4Fe4S"/>
    <property type="match status" value="1"/>
</dbReference>
<feature type="domain" description="Radical SAM core" evidence="5">
    <location>
        <begin position="25"/>
        <end position="248"/>
    </location>
</feature>
<keyword evidence="3" id="KW-0408">Iron</keyword>
<accession>A0A1F6D609</accession>
<dbReference type="InterPro" id="IPR050377">
    <property type="entry name" value="Radical_SAM_PqqE_MftC-like"/>
</dbReference>
<dbReference type="InterPro" id="IPR058240">
    <property type="entry name" value="rSAM_sf"/>
</dbReference>
<protein>
    <recommendedName>
        <fullName evidence="5">Radical SAM core domain-containing protein</fullName>
    </recommendedName>
</protein>
<dbReference type="GO" id="GO:0046872">
    <property type="term" value="F:metal ion binding"/>
    <property type="evidence" value="ECO:0007669"/>
    <property type="project" value="UniProtKB-KW"/>
</dbReference>
<sequence>MTEAAIPRRSYLDFSAAIHERADEERFPLDGTLELTHRCNLACVHCYVNLPANDREARGRELTREECYRVIDAMAEEGCFYLLITGGEPLLRRDFRDIYLHAKRRGLLITLFTNGCLLTPEMADFLAEYPPFSVEITLYGASEAVYERVTGIPGAYEKCLRGIRLLRERRLPLRLKTVGLSLNRHEVADMQRLSDEFGVEFKFDPHIHPRIDCSHQPCETRMSPEEVVALDLADPELAGAWREEFLPENLGVPDSDRLYLCGAGVANFVVDPYGELEMCLISRHSGHNLREKGFREGFYDYFPKLRALKRERPTRCRSCDLVAACRTCPGTSVLEHGDRETPVDYLCEITHLRAEVFGGRPRSEGLLQITLPQ</sequence>
<organism evidence="6 7">
    <name type="scientific">Handelsmanbacteria sp. (strain RIFCSPLOWO2_12_FULL_64_10)</name>
    <dbReference type="NCBI Taxonomy" id="1817868"/>
    <lineage>
        <taxon>Bacteria</taxon>
        <taxon>Candidatus Handelsmaniibacteriota</taxon>
    </lineage>
</organism>
<dbReference type="GO" id="GO:0051536">
    <property type="term" value="F:iron-sulfur cluster binding"/>
    <property type="evidence" value="ECO:0007669"/>
    <property type="project" value="UniProtKB-KW"/>
</dbReference>
<gene>
    <name evidence="6" type="ORF">A3F84_10820</name>
</gene>
<evidence type="ECO:0000256" key="4">
    <source>
        <dbReference type="ARBA" id="ARBA00023014"/>
    </source>
</evidence>
<dbReference type="SUPFAM" id="SSF102114">
    <property type="entry name" value="Radical SAM enzymes"/>
    <property type="match status" value="1"/>
</dbReference>
<evidence type="ECO:0000313" key="6">
    <source>
        <dbReference type="EMBL" id="OGG56874.1"/>
    </source>
</evidence>
<dbReference type="SFLD" id="SFLDG01067">
    <property type="entry name" value="SPASM/twitch_domain_containing"/>
    <property type="match status" value="1"/>
</dbReference>
<dbReference type="CDD" id="cd01335">
    <property type="entry name" value="Radical_SAM"/>
    <property type="match status" value="1"/>
</dbReference>
<dbReference type="Pfam" id="PF04055">
    <property type="entry name" value="Radical_SAM"/>
    <property type="match status" value="1"/>
</dbReference>
<comment type="caution">
    <text evidence="6">The sequence shown here is derived from an EMBL/GenBank/DDBJ whole genome shotgun (WGS) entry which is preliminary data.</text>
</comment>
<dbReference type="AlphaFoldDB" id="A0A1F6D609"/>
<keyword evidence="4" id="KW-0411">Iron-sulfur</keyword>
<dbReference type="GO" id="GO:0003824">
    <property type="term" value="F:catalytic activity"/>
    <property type="evidence" value="ECO:0007669"/>
    <property type="project" value="InterPro"/>
</dbReference>
<name>A0A1F6D609_HANXR</name>
<dbReference type="PANTHER" id="PTHR11228">
    <property type="entry name" value="RADICAL SAM DOMAIN PROTEIN"/>
    <property type="match status" value="1"/>
</dbReference>